<feature type="non-terminal residue" evidence="1">
    <location>
        <position position="54"/>
    </location>
</feature>
<gene>
    <name evidence="1" type="ORF">N302_09679</name>
</gene>
<feature type="non-terminal residue" evidence="1">
    <location>
        <position position="1"/>
    </location>
</feature>
<organism evidence="1 2">
    <name type="scientific">Corvus brachyrhynchos</name>
    <name type="common">American crow</name>
    <dbReference type="NCBI Taxonomy" id="85066"/>
    <lineage>
        <taxon>Eukaryota</taxon>
        <taxon>Metazoa</taxon>
        <taxon>Chordata</taxon>
        <taxon>Craniata</taxon>
        <taxon>Vertebrata</taxon>
        <taxon>Euteleostomi</taxon>
        <taxon>Archelosauria</taxon>
        <taxon>Archosauria</taxon>
        <taxon>Dinosauria</taxon>
        <taxon>Saurischia</taxon>
        <taxon>Theropoda</taxon>
        <taxon>Coelurosauria</taxon>
        <taxon>Aves</taxon>
        <taxon>Neognathae</taxon>
        <taxon>Neoaves</taxon>
        <taxon>Telluraves</taxon>
        <taxon>Australaves</taxon>
        <taxon>Passeriformes</taxon>
        <taxon>Corvoidea</taxon>
        <taxon>Corvidae</taxon>
        <taxon>Corvus</taxon>
    </lineage>
</organism>
<dbReference type="AlphaFoldDB" id="A0A091F475"/>
<reference evidence="1 2" key="1">
    <citation type="submission" date="2014-04" db="EMBL/GenBank/DDBJ databases">
        <title>Genome evolution of avian class.</title>
        <authorList>
            <person name="Zhang G."/>
            <person name="Li C."/>
        </authorList>
    </citation>
    <scope>NUCLEOTIDE SEQUENCE [LARGE SCALE GENOMIC DNA]</scope>
    <source>
        <strain evidence="1">BGI_N302</strain>
    </source>
</reference>
<keyword evidence="2" id="KW-1185">Reference proteome</keyword>
<dbReference type="Proteomes" id="UP000052976">
    <property type="component" value="Unassembled WGS sequence"/>
</dbReference>
<evidence type="ECO:0000313" key="1">
    <source>
        <dbReference type="EMBL" id="KFO63394.1"/>
    </source>
</evidence>
<accession>A0A091F475</accession>
<dbReference type="EMBL" id="KK719441">
    <property type="protein sequence ID" value="KFO63394.1"/>
    <property type="molecule type" value="Genomic_DNA"/>
</dbReference>
<proteinExistence type="predicted"/>
<name>A0A091F475_CORBR</name>
<protein>
    <submittedName>
        <fullName evidence="1">Uncharacterized protein</fullName>
    </submittedName>
</protein>
<sequence length="54" mass="5643">SVQQLHPAHIGEGAGVHAVDVEGPVQVIHLVLDDPGGPARCLPAHWLPELVHAC</sequence>
<evidence type="ECO:0000313" key="2">
    <source>
        <dbReference type="Proteomes" id="UP000052976"/>
    </source>
</evidence>